<dbReference type="Gene3D" id="3.40.50.10070">
    <property type="entry name" value="TolB, N-terminal domain"/>
    <property type="match status" value="1"/>
</dbReference>
<dbReference type="PANTHER" id="PTHR43081">
    <property type="entry name" value="ADENYLATE CYCLASE, TERMINAL-DIFFERENTIATION SPECIFIC-RELATED"/>
    <property type="match status" value="1"/>
</dbReference>
<evidence type="ECO:0000313" key="3">
    <source>
        <dbReference type="EMBL" id="SDE76965.1"/>
    </source>
</evidence>
<dbReference type="SMART" id="SM00028">
    <property type="entry name" value="TPR"/>
    <property type="match status" value="4"/>
</dbReference>
<dbReference type="SUPFAM" id="SSF55073">
    <property type="entry name" value="Nucleotide cyclase"/>
    <property type="match status" value="1"/>
</dbReference>
<dbReference type="STRING" id="639004.SAMN04488239_1374"/>
<dbReference type="InterPro" id="IPR019734">
    <property type="entry name" value="TPR_rpt"/>
</dbReference>
<evidence type="ECO:0000259" key="2">
    <source>
        <dbReference type="PROSITE" id="PS50125"/>
    </source>
</evidence>
<evidence type="ECO:0000313" key="4">
    <source>
        <dbReference type="Proteomes" id="UP000199628"/>
    </source>
</evidence>
<keyword evidence="4" id="KW-1185">Reference proteome</keyword>
<dbReference type="Gene3D" id="3.30.70.1230">
    <property type="entry name" value="Nucleotide cyclase"/>
    <property type="match status" value="1"/>
</dbReference>
<dbReference type="PROSITE" id="PS50125">
    <property type="entry name" value="GUANYLATE_CYCLASE_2"/>
    <property type="match status" value="1"/>
</dbReference>
<dbReference type="CDD" id="cd07302">
    <property type="entry name" value="CHD"/>
    <property type="match status" value="1"/>
</dbReference>
<proteinExistence type="predicted"/>
<organism evidence="3 4">
    <name type="scientific">Ruegeria marina</name>
    <dbReference type="NCBI Taxonomy" id="639004"/>
    <lineage>
        <taxon>Bacteria</taxon>
        <taxon>Pseudomonadati</taxon>
        <taxon>Pseudomonadota</taxon>
        <taxon>Alphaproteobacteria</taxon>
        <taxon>Rhodobacterales</taxon>
        <taxon>Roseobacteraceae</taxon>
        <taxon>Ruegeria</taxon>
    </lineage>
</organism>
<sequence length="633" mass="69776">MRNGLFQQDEDVLPPCPKAATAPDGGHSGSSSDLPKMFSPADTEQNPGGALPPNVSKATDDLKVCVGFVDVVGFSELMHTDEEGTFYRWTDLRDDVVLPLMRQHGGTLVKLTGDGILTTFDDPVAAVRWGRELQKKARQRRQGLSLRISLNFCRVLRDGNDMLGDGVNIAARLQEFVSAGGIIWTQSVQDRLSGQNQLETRSLGRLPLRKLGETVAAYELVTDARYALEGAVDGSILPSIAVMPFANPGGDQTDEYLAAGISEGIISQLSRNSDLTVISRSSTLAFGRQAIEPRSVGRALNARYLITGTLWRSGSQIRLSTQLLDTETGRNLTGLQRDFNQSDMFAVQDEIVETALVHLLPGVLSEERRRTLRKQPASFTAYDSYLKALDLIGDLERDEFDRARHHLEDAIAADPGFSSPLAWLARWHSLNVGQGWSEDPKADAHKASSLARKAIELDVKNALALATYGHVQSYLFGDFETAIYYLDRAREANPSSSIAWLLSSVTLSSIGRSKEAIHAAERALRLSPFDQRLFVFYVFLGTVHYDAGNFETAIKWLLRGLAENHRYTSGLRTLAVSQIAAGKPSDAKETVARLLELEPEFSVSNYRKTHRHYNDAKLVDQFCARLRQAGAPE</sequence>
<dbReference type="GO" id="GO:0009190">
    <property type="term" value="P:cyclic nucleotide biosynthetic process"/>
    <property type="evidence" value="ECO:0007669"/>
    <property type="project" value="InterPro"/>
</dbReference>
<dbReference type="Gene3D" id="1.25.40.10">
    <property type="entry name" value="Tetratricopeptide repeat domain"/>
    <property type="match status" value="1"/>
</dbReference>
<gene>
    <name evidence="3" type="ORF">SAMN04488239_1374</name>
</gene>
<dbReference type="InterPro" id="IPR029787">
    <property type="entry name" value="Nucleotide_cyclase"/>
</dbReference>
<dbReference type="InterPro" id="IPR001054">
    <property type="entry name" value="A/G_cyclase"/>
</dbReference>
<dbReference type="OrthoDB" id="9807521at2"/>
<name>A0A1G7FMT2_9RHOB</name>
<accession>A0A1G7FMT2</accession>
<reference evidence="4" key="1">
    <citation type="submission" date="2016-10" db="EMBL/GenBank/DDBJ databases">
        <authorList>
            <person name="Varghese N."/>
            <person name="Submissions S."/>
        </authorList>
    </citation>
    <scope>NUCLEOTIDE SEQUENCE [LARGE SCALE GENOMIC DNA]</scope>
    <source>
        <strain evidence="4">CGMCC 1.9108</strain>
    </source>
</reference>
<dbReference type="GO" id="GO:0035556">
    <property type="term" value="P:intracellular signal transduction"/>
    <property type="evidence" value="ECO:0007669"/>
    <property type="project" value="InterPro"/>
</dbReference>
<dbReference type="GO" id="GO:0004016">
    <property type="term" value="F:adenylate cyclase activity"/>
    <property type="evidence" value="ECO:0007669"/>
    <property type="project" value="UniProtKB-ARBA"/>
</dbReference>
<dbReference type="Pfam" id="PF13432">
    <property type="entry name" value="TPR_16"/>
    <property type="match status" value="1"/>
</dbReference>
<dbReference type="InterPro" id="IPR050697">
    <property type="entry name" value="Adenylyl/Guanylyl_Cyclase_3/4"/>
</dbReference>
<dbReference type="SUPFAM" id="SSF48452">
    <property type="entry name" value="TPR-like"/>
    <property type="match status" value="1"/>
</dbReference>
<evidence type="ECO:0000256" key="1">
    <source>
        <dbReference type="SAM" id="MobiDB-lite"/>
    </source>
</evidence>
<dbReference type="InterPro" id="IPR011990">
    <property type="entry name" value="TPR-like_helical_dom_sf"/>
</dbReference>
<feature type="region of interest" description="Disordered" evidence="1">
    <location>
        <begin position="1"/>
        <end position="55"/>
    </location>
</feature>
<protein>
    <submittedName>
        <fullName evidence="3">Adenylate cyclase</fullName>
    </submittedName>
</protein>
<dbReference type="AlphaFoldDB" id="A0A1G7FMT2"/>
<feature type="domain" description="Guanylate cyclase" evidence="2">
    <location>
        <begin position="65"/>
        <end position="174"/>
    </location>
</feature>
<dbReference type="PANTHER" id="PTHR43081:SF1">
    <property type="entry name" value="ADENYLATE CYCLASE, TERMINAL-DIFFERENTIATION SPECIFIC"/>
    <property type="match status" value="1"/>
</dbReference>
<dbReference type="EMBL" id="FMZV01000037">
    <property type="protein sequence ID" value="SDE76965.1"/>
    <property type="molecule type" value="Genomic_DNA"/>
</dbReference>
<dbReference type="Proteomes" id="UP000199628">
    <property type="component" value="Unassembled WGS sequence"/>
</dbReference>